<keyword evidence="4" id="KW-1185">Reference proteome</keyword>
<comment type="caution">
    <text evidence="3">The sequence shown here is derived from an EMBL/GenBank/DDBJ whole genome shotgun (WGS) entry which is preliminary data.</text>
</comment>
<keyword evidence="1" id="KW-0175">Coiled coil</keyword>
<accession>A0A2T7P7J1</accession>
<dbReference type="InterPro" id="IPR038926">
    <property type="entry name" value="CEP55"/>
</dbReference>
<dbReference type="Gene3D" id="1.20.5.990">
    <property type="entry name" value="Nemo cc2-lz domain - 1d5 darpin complex"/>
    <property type="match status" value="1"/>
</dbReference>
<feature type="coiled-coil region" evidence="1">
    <location>
        <begin position="158"/>
        <end position="201"/>
    </location>
</feature>
<name>A0A2T7P7J1_POMCA</name>
<sequence length="611" mass="70181">MTDMRSGAPGGIWRGESQYATHTTDKSIDDKQVTGSGKYVFVDPPSTMEEELTGYKEKVENMKLLLKHYQAQLESHKVRRDGVETVSRLLAEARQENLTLKKNQVALETTIKNLQNRLVVNGISNAATEDDEVIVPSMSKQTFNNLALENARLRSILHKEGSENLDSIQKVKEETEAEKTIEKLRIENTSMKMKLSDLETLFKSSNNDKDKRLIAYLEEIRQLKALEHGGTGELTKSRQTLAALPTLREQLRAFARHCQDLEGELEKMEEIPKEVVTVSRHNSERRDSTDGAEISQLLEEKKKLVEKVEEVSEMNRRWQKYYEEREKYTQSLEFRIQDLEKSYSDALRGGVTEELNRQMEQLVTASREKLEQVDDLRRKAENEAEQLRRVLGAKEAEIVQLQDQVTILSMSSPHNPAADTSTIELLKAQIQVCTEDFEKERQDRQFALQKVSSLQEQIYRLQNQNEHLQRILQGHSLPNRTNAQEHGLDFNNLQPRGSLRMNLEYDGSYPRHRPRLHGKHDWSTPMPDFPDSDGETHQENHEAVKAPISLPAAASELIARSPKPKQSPPSSMLISEESSKHENFLTCPKCNKEFSEERQSELLAHMDTCWE</sequence>
<feature type="coiled-coil region" evidence="1">
    <location>
        <begin position="251"/>
        <end position="317"/>
    </location>
</feature>
<dbReference type="OrthoDB" id="6066489at2759"/>
<evidence type="ECO:0000313" key="3">
    <source>
        <dbReference type="EMBL" id="PVD29397.1"/>
    </source>
</evidence>
<feature type="coiled-coil region" evidence="1">
    <location>
        <begin position="437"/>
        <end position="471"/>
    </location>
</feature>
<evidence type="ECO:0000313" key="4">
    <source>
        <dbReference type="Proteomes" id="UP000245119"/>
    </source>
</evidence>
<feature type="coiled-coil region" evidence="1">
    <location>
        <begin position="359"/>
        <end position="404"/>
    </location>
</feature>
<dbReference type="PANTHER" id="PTHR31838">
    <property type="entry name" value="CENTROSOMAL PROTEIN OF 55 KDA"/>
    <property type="match status" value="1"/>
</dbReference>
<dbReference type="AlphaFoldDB" id="A0A2T7P7J1"/>
<feature type="region of interest" description="Disordered" evidence="2">
    <location>
        <begin position="1"/>
        <end position="29"/>
    </location>
</feature>
<dbReference type="GO" id="GO:0000281">
    <property type="term" value="P:mitotic cytokinesis"/>
    <property type="evidence" value="ECO:0007669"/>
    <property type="project" value="InterPro"/>
</dbReference>
<dbReference type="EMBL" id="PZQS01000005">
    <property type="protein sequence ID" value="PVD29397.1"/>
    <property type="molecule type" value="Genomic_DNA"/>
</dbReference>
<reference evidence="3 4" key="1">
    <citation type="submission" date="2018-04" db="EMBL/GenBank/DDBJ databases">
        <title>The genome of golden apple snail Pomacea canaliculata provides insight into stress tolerance and invasive adaptation.</title>
        <authorList>
            <person name="Liu C."/>
            <person name="Liu B."/>
            <person name="Ren Y."/>
            <person name="Zhang Y."/>
            <person name="Wang H."/>
            <person name="Li S."/>
            <person name="Jiang F."/>
            <person name="Yin L."/>
            <person name="Zhang G."/>
            <person name="Qian W."/>
            <person name="Fan W."/>
        </authorList>
    </citation>
    <scope>NUCLEOTIDE SEQUENCE [LARGE SCALE GENOMIC DNA]</scope>
    <source>
        <strain evidence="3">SZHN2017</strain>
        <tissue evidence="3">Muscle</tissue>
    </source>
</reference>
<feature type="coiled-coil region" evidence="1">
    <location>
        <begin position="52"/>
        <end position="117"/>
    </location>
</feature>
<evidence type="ECO:0000256" key="1">
    <source>
        <dbReference type="SAM" id="Coils"/>
    </source>
</evidence>
<evidence type="ECO:0000256" key="2">
    <source>
        <dbReference type="SAM" id="MobiDB-lite"/>
    </source>
</evidence>
<dbReference type="Proteomes" id="UP000245119">
    <property type="component" value="Linkage Group LG5"/>
</dbReference>
<proteinExistence type="predicted"/>
<protein>
    <submittedName>
        <fullName evidence="3">Uncharacterized protein</fullName>
    </submittedName>
</protein>
<gene>
    <name evidence="3" type="ORF">C0Q70_08648</name>
</gene>
<organism evidence="3 4">
    <name type="scientific">Pomacea canaliculata</name>
    <name type="common">Golden apple snail</name>
    <dbReference type="NCBI Taxonomy" id="400727"/>
    <lineage>
        <taxon>Eukaryota</taxon>
        <taxon>Metazoa</taxon>
        <taxon>Spiralia</taxon>
        <taxon>Lophotrochozoa</taxon>
        <taxon>Mollusca</taxon>
        <taxon>Gastropoda</taxon>
        <taxon>Caenogastropoda</taxon>
        <taxon>Architaenioglossa</taxon>
        <taxon>Ampullarioidea</taxon>
        <taxon>Ampullariidae</taxon>
        <taxon>Pomacea</taxon>
    </lineage>
</organism>
<feature type="region of interest" description="Disordered" evidence="2">
    <location>
        <begin position="552"/>
        <end position="581"/>
    </location>
</feature>
<dbReference type="PANTHER" id="PTHR31838:SF1">
    <property type="entry name" value="CENTROSOMAL PROTEIN OF 55 KDA"/>
    <property type="match status" value="1"/>
</dbReference>
<dbReference type="GO" id="GO:0051896">
    <property type="term" value="P:regulation of phosphatidylinositol 3-kinase/protein kinase B signal transduction"/>
    <property type="evidence" value="ECO:0007669"/>
    <property type="project" value="InterPro"/>
</dbReference>